<protein>
    <recommendedName>
        <fullName evidence="4">DUF1761 domain-containing protein</fullName>
    </recommendedName>
</protein>
<dbReference type="EMBL" id="QASA01000001">
    <property type="protein sequence ID" value="RDC65579.1"/>
    <property type="molecule type" value="Genomic_DNA"/>
</dbReference>
<evidence type="ECO:0000313" key="3">
    <source>
        <dbReference type="Proteomes" id="UP000253919"/>
    </source>
</evidence>
<organism evidence="2 3">
    <name type="scientific">Adhaeribacter pallidiroseus</name>
    <dbReference type="NCBI Taxonomy" id="2072847"/>
    <lineage>
        <taxon>Bacteria</taxon>
        <taxon>Pseudomonadati</taxon>
        <taxon>Bacteroidota</taxon>
        <taxon>Cytophagia</taxon>
        <taxon>Cytophagales</taxon>
        <taxon>Hymenobacteraceae</taxon>
        <taxon>Adhaeribacter</taxon>
    </lineage>
</organism>
<dbReference type="Proteomes" id="UP000253919">
    <property type="component" value="Unassembled WGS sequence"/>
</dbReference>
<accession>A0A369QRZ2</accession>
<proteinExistence type="predicted"/>
<feature type="transmembrane region" description="Helical" evidence="1">
    <location>
        <begin position="6"/>
        <end position="22"/>
    </location>
</feature>
<feature type="transmembrane region" description="Helical" evidence="1">
    <location>
        <begin position="73"/>
        <end position="94"/>
    </location>
</feature>
<evidence type="ECO:0000256" key="1">
    <source>
        <dbReference type="SAM" id="Phobius"/>
    </source>
</evidence>
<keyword evidence="1" id="KW-0812">Transmembrane</keyword>
<keyword evidence="1" id="KW-0472">Membrane</keyword>
<sequence length="127" mass="13843">MSVMLAFVVYFVLGALWFTLFFKKQYKISLGKANETLPNKPLFIVGPALCSFVITVASALLIYALHFQSFNQALGFSVLVGVGFLFASTVNIAINPNIPRPILYGIISGTYHVVGIFLVSIILVAPQ</sequence>
<gene>
    <name evidence="2" type="ORF">AHMF7616_04209</name>
</gene>
<dbReference type="AlphaFoldDB" id="A0A369QRZ2"/>
<dbReference type="InterPro" id="IPR013879">
    <property type="entry name" value="DUF1761"/>
</dbReference>
<keyword evidence="3" id="KW-1185">Reference proteome</keyword>
<keyword evidence="1" id="KW-1133">Transmembrane helix</keyword>
<reference evidence="2 3" key="1">
    <citation type="submission" date="2018-04" db="EMBL/GenBank/DDBJ databases">
        <title>Adhaeribacter sp. HMF7616 genome sequencing and assembly.</title>
        <authorList>
            <person name="Kang H."/>
            <person name="Kang J."/>
            <person name="Cha I."/>
            <person name="Kim H."/>
            <person name="Joh K."/>
        </authorList>
    </citation>
    <scope>NUCLEOTIDE SEQUENCE [LARGE SCALE GENOMIC DNA]</scope>
    <source>
        <strain evidence="2 3">HMF7616</strain>
    </source>
</reference>
<evidence type="ECO:0008006" key="4">
    <source>
        <dbReference type="Google" id="ProtNLM"/>
    </source>
</evidence>
<comment type="caution">
    <text evidence="2">The sequence shown here is derived from an EMBL/GenBank/DDBJ whole genome shotgun (WGS) entry which is preliminary data.</text>
</comment>
<feature type="transmembrane region" description="Helical" evidence="1">
    <location>
        <begin position="42"/>
        <end position="67"/>
    </location>
</feature>
<dbReference type="OrthoDB" id="2623652at2"/>
<evidence type="ECO:0000313" key="2">
    <source>
        <dbReference type="EMBL" id="RDC65579.1"/>
    </source>
</evidence>
<dbReference type="Pfam" id="PF08570">
    <property type="entry name" value="DUF1761"/>
    <property type="match status" value="1"/>
</dbReference>
<feature type="transmembrane region" description="Helical" evidence="1">
    <location>
        <begin position="101"/>
        <end position="125"/>
    </location>
</feature>
<name>A0A369QRZ2_9BACT</name>